<accession>A0A2H0UKA3</accession>
<protein>
    <submittedName>
        <fullName evidence="1">Uncharacterized protein</fullName>
    </submittedName>
</protein>
<comment type="caution">
    <text evidence="1">The sequence shown here is derived from an EMBL/GenBank/DDBJ whole genome shotgun (WGS) entry which is preliminary data.</text>
</comment>
<proteinExistence type="predicted"/>
<sequence length="192" mass="20978">MKNIISGVVVVSIVLVAGFYAFNSYIYKQKQAPLAYDHKDSVYWIDGVSVQLENGLAESESAPGSASVVITRYFGNDYVVDLNNDGREDVVFLLTQETGGSGIFYYVVAALNTESGYVGSDGYLLGDRIAPQTIEISPNPRHKDVIVANYVERAVGEPMSAQPSVGQSAYLKLDTENMMWGIVEPDFEGESR</sequence>
<dbReference type="AlphaFoldDB" id="A0A2H0UKA3"/>
<name>A0A2H0UKA3_9BACT</name>
<reference evidence="2" key="1">
    <citation type="submission" date="2017-09" db="EMBL/GenBank/DDBJ databases">
        <title>Depth-based differentiation of microbial function through sediment-hosted aquifers and enrichment of novel symbionts in the deep terrestrial subsurface.</title>
        <authorList>
            <person name="Probst A.J."/>
            <person name="Ladd B."/>
            <person name="Jarett J.K."/>
            <person name="Geller-Mcgrath D.E."/>
            <person name="Sieber C.M.K."/>
            <person name="Emerson J.B."/>
            <person name="Anantharaman K."/>
            <person name="Thomas B.C."/>
            <person name="Malmstrom R."/>
            <person name="Stieglmeier M."/>
            <person name="Klingl A."/>
            <person name="Woyke T."/>
            <person name="Ryan C.M."/>
            <person name="Banfield J.F."/>
        </authorList>
    </citation>
    <scope>NUCLEOTIDE SEQUENCE [LARGE SCALE GENOMIC DNA]</scope>
</reference>
<dbReference type="EMBL" id="PFBG01000003">
    <property type="protein sequence ID" value="PIR86205.1"/>
    <property type="molecule type" value="Genomic_DNA"/>
</dbReference>
<evidence type="ECO:0000313" key="1">
    <source>
        <dbReference type="EMBL" id="PIR86205.1"/>
    </source>
</evidence>
<evidence type="ECO:0000313" key="2">
    <source>
        <dbReference type="Proteomes" id="UP000229612"/>
    </source>
</evidence>
<organism evidence="1 2">
    <name type="scientific">Candidatus Kaiserbacteria bacterium CG10_big_fil_rev_8_21_14_0_10_44_10</name>
    <dbReference type="NCBI Taxonomy" id="1974606"/>
    <lineage>
        <taxon>Bacteria</taxon>
        <taxon>Candidatus Kaiseribacteriota</taxon>
    </lineage>
</organism>
<gene>
    <name evidence="1" type="ORF">COU14_00275</name>
</gene>
<dbReference type="Proteomes" id="UP000229612">
    <property type="component" value="Unassembled WGS sequence"/>
</dbReference>